<evidence type="ECO:0000256" key="1">
    <source>
        <dbReference type="SAM" id="MobiDB-lite"/>
    </source>
</evidence>
<dbReference type="EMBL" id="CP023692">
    <property type="protein sequence ID" value="QEV49318.1"/>
    <property type="molecule type" value="Genomic_DNA"/>
</dbReference>
<organism evidence="2 3">
    <name type="scientific">Streptomyces vinaceus</name>
    <dbReference type="NCBI Taxonomy" id="1960"/>
    <lineage>
        <taxon>Bacteria</taxon>
        <taxon>Bacillati</taxon>
        <taxon>Actinomycetota</taxon>
        <taxon>Actinomycetes</taxon>
        <taxon>Kitasatosporales</taxon>
        <taxon>Streptomycetaceae</taxon>
        <taxon>Streptomyces</taxon>
    </lineage>
</organism>
<evidence type="ECO:0000313" key="3">
    <source>
        <dbReference type="Proteomes" id="UP000325563"/>
    </source>
</evidence>
<accession>A0A5J6JPB9</accession>
<sequence>MGDGPHRVRARPTAGSAQALVEGQRLDDRGLDADLATGCVPVAASRSQTRLVRSVCVTATA</sequence>
<proteinExistence type="predicted"/>
<reference evidence="2 3" key="1">
    <citation type="submission" date="2017-09" db="EMBL/GenBank/DDBJ databases">
        <authorList>
            <person name="Lee N."/>
            <person name="Cho B.-K."/>
        </authorList>
    </citation>
    <scope>NUCLEOTIDE SEQUENCE [LARGE SCALE GENOMIC DNA]</scope>
    <source>
        <strain evidence="2 3">ATCC 27476</strain>
    </source>
</reference>
<dbReference type="Proteomes" id="UP000325563">
    <property type="component" value="Chromosome"/>
</dbReference>
<dbReference type="KEGG" id="svn:CP980_33405"/>
<keyword evidence="3" id="KW-1185">Reference proteome</keyword>
<name>A0A5J6JPB9_STRVI</name>
<feature type="region of interest" description="Disordered" evidence="1">
    <location>
        <begin position="1"/>
        <end position="22"/>
    </location>
</feature>
<evidence type="ECO:0000313" key="2">
    <source>
        <dbReference type="EMBL" id="QEV49318.1"/>
    </source>
</evidence>
<dbReference type="AlphaFoldDB" id="A0A5J6JPB9"/>
<gene>
    <name evidence="2" type="ORF">CP980_33405</name>
</gene>
<protein>
    <submittedName>
        <fullName evidence="2">Uncharacterized protein</fullName>
    </submittedName>
</protein>